<dbReference type="InterPro" id="IPR010982">
    <property type="entry name" value="Lambda_DNA-bd_dom_sf"/>
</dbReference>
<dbReference type="Pfam" id="PF13560">
    <property type="entry name" value="HTH_31"/>
    <property type="match status" value="1"/>
</dbReference>
<dbReference type="CDD" id="cd00093">
    <property type="entry name" value="HTH_XRE"/>
    <property type="match status" value="1"/>
</dbReference>
<dbReference type="RefSeq" id="WP_163073910.1">
    <property type="nucleotide sequence ID" value="NZ_CP048630.1"/>
</dbReference>
<protein>
    <submittedName>
        <fullName evidence="2">Helix-turn-helix transcriptional regulator</fullName>
    </submittedName>
</protein>
<evidence type="ECO:0000259" key="1">
    <source>
        <dbReference type="PROSITE" id="PS50943"/>
    </source>
</evidence>
<organism evidence="2 3">
    <name type="scientific">Ancylobacter pratisalsi</name>
    <dbReference type="NCBI Taxonomy" id="1745854"/>
    <lineage>
        <taxon>Bacteria</taxon>
        <taxon>Pseudomonadati</taxon>
        <taxon>Pseudomonadota</taxon>
        <taxon>Alphaproteobacteria</taxon>
        <taxon>Hyphomicrobiales</taxon>
        <taxon>Xanthobacteraceae</taxon>
        <taxon>Ancylobacter</taxon>
    </lineage>
</organism>
<dbReference type="Proteomes" id="UP000464751">
    <property type="component" value="Chromosome"/>
</dbReference>
<evidence type="ECO:0000313" key="3">
    <source>
        <dbReference type="Proteomes" id="UP000464751"/>
    </source>
</evidence>
<dbReference type="SMART" id="SM00530">
    <property type="entry name" value="HTH_XRE"/>
    <property type="match status" value="1"/>
</dbReference>
<name>A0A6P1YKR9_9HYPH</name>
<dbReference type="PROSITE" id="PS50943">
    <property type="entry name" value="HTH_CROC1"/>
    <property type="match status" value="1"/>
</dbReference>
<dbReference type="SUPFAM" id="SSF47413">
    <property type="entry name" value="lambda repressor-like DNA-binding domains"/>
    <property type="match status" value="1"/>
</dbReference>
<dbReference type="AlphaFoldDB" id="A0A6P1YKR9"/>
<proteinExistence type="predicted"/>
<accession>A0A6P1YKR9</accession>
<dbReference type="KEGG" id="apra:G3A50_03190"/>
<feature type="domain" description="HTH cro/C1-type" evidence="1">
    <location>
        <begin position="11"/>
        <end position="64"/>
    </location>
</feature>
<dbReference type="Gene3D" id="1.10.260.40">
    <property type="entry name" value="lambda repressor-like DNA-binding domains"/>
    <property type="match status" value="1"/>
</dbReference>
<keyword evidence="3" id="KW-1185">Reference proteome</keyword>
<dbReference type="EMBL" id="CP048630">
    <property type="protein sequence ID" value="QIB32823.1"/>
    <property type="molecule type" value="Genomic_DNA"/>
</dbReference>
<sequence length="286" mass="32005">MLLRAIFAANLTRLCKQQKSIAEVCRATGINRQQMNKYLAGDLVPREATRARLCSYFGVSDRELFEEAKPARPYGVKAPVPTGTVEDEGLALHELAATMKSFEIEGSTSLKSGLYFAYFLTPHEPSSLMRSLIVVRSDNGITSFRRLTGRSEAKGSWWSHFRGDHRGIVVERRHWLYFVAMNQVGCQEPTLLVLRWLTHSEAMLSGHASILNPSGPVVTAVVLKQCPPRMTLRAAIRASHVLSSDDPTLDPIIVDTLEEQSRSLLATVRRFDLSVQPIKEGERSLW</sequence>
<evidence type="ECO:0000313" key="2">
    <source>
        <dbReference type="EMBL" id="QIB32823.1"/>
    </source>
</evidence>
<reference evidence="2 3" key="1">
    <citation type="submission" date="2020-02" db="EMBL/GenBank/DDBJ databases">
        <authorList>
            <person name="Li G."/>
        </authorList>
    </citation>
    <scope>NUCLEOTIDE SEQUENCE [LARGE SCALE GENOMIC DNA]</scope>
    <source>
        <strain evidence="2 3">DSM 102029</strain>
    </source>
</reference>
<dbReference type="InterPro" id="IPR001387">
    <property type="entry name" value="Cro/C1-type_HTH"/>
</dbReference>
<gene>
    <name evidence="2" type="ORF">G3A50_03190</name>
</gene>
<dbReference type="GO" id="GO:0003677">
    <property type="term" value="F:DNA binding"/>
    <property type="evidence" value="ECO:0007669"/>
    <property type="project" value="InterPro"/>
</dbReference>